<keyword evidence="2" id="KW-1185">Reference proteome</keyword>
<gene>
    <name evidence="1" type="primary">Dgri\GH14208</name>
    <name evidence="1" type="ORF">Dgri_GH14208</name>
</gene>
<proteinExistence type="predicted"/>
<protein>
    <submittedName>
        <fullName evidence="1">GH14208</fullName>
    </submittedName>
</protein>
<dbReference type="Proteomes" id="UP000001070">
    <property type="component" value="Unassembled WGS sequence"/>
</dbReference>
<evidence type="ECO:0000313" key="1">
    <source>
        <dbReference type="EMBL" id="EDV90570.1"/>
    </source>
</evidence>
<organism evidence="2">
    <name type="scientific">Drosophila grimshawi</name>
    <name type="common">Hawaiian fruit fly</name>
    <name type="synonym">Idiomyia grimshawi</name>
    <dbReference type="NCBI Taxonomy" id="7222"/>
    <lineage>
        <taxon>Eukaryota</taxon>
        <taxon>Metazoa</taxon>
        <taxon>Ecdysozoa</taxon>
        <taxon>Arthropoda</taxon>
        <taxon>Hexapoda</taxon>
        <taxon>Insecta</taxon>
        <taxon>Pterygota</taxon>
        <taxon>Neoptera</taxon>
        <taxon>Endopterygota</taxon>
        <taxon>Diptera</taxon>
        <taxon>Brachycera</taxon>
        <taxon>Muscomorpha</taxon>
        <taxon>Ephydroidea</taxon>
        <taxon>Drosophilidae</taxon>
        <taxon>Drosophila</taxon>
        <taxon>Hawaiian Drosophila</taxon>
    </lineage>
</organism>
<evidence type="ECO:0000313" key="2">
    <source>
        <dbReference type="Proteomes" id="UP000001070"/>
    </source>
</evidence>
<dbReference type="AlphaFoldDB" id="B4JY08"/>
<accession>B4JY08</accession>
<name>B4JY08_DROGR</name>
<dbReference type="EMBL" id="CH916377">
    <property type="protein sequence ID" value="EDV90570.1"/>
    <property type="molecule type" value="Genomic_DNA"/>
</dbReference>
<reference evidence="1 2" key="1">
    <citation type="journal article" date="2007" name="Nature">
        <title>Evolution of genes and genomes on the Drosophila phylogeny.</title>
        <authorList>
            <consortium name="Drosophila 12 Genomes Consortium"/>
            <person name="Clark A.G."/>
            <person name="Eisen M.B."/>
            <person name="Smith D.R."/>
            <person name="Bergman C.M."/>
            <person name="Oliver B."/>
            <person name="Markow T.A."/>
            <person name="Kaufman T.C."/>
            <person name="Kellis M."/>
            <person name="Gelbart W."/>
            <person name="Iyer V.N."/>
            <person name="Pollard D.A."/>
            <person name="Sackton T.B."/>
            <person name="Larracuente A.M."/>
            <person name="Singh N.D."/>
            <person name="Abad J.P."/>
            <person name="Abt D.N."/>
            <person name="Adryan B."/>
            <person name="Aguade M."/>
            <person name="Akashi H."/>
            <person name="Anderson W.W."/>
            <person name="Aquadro C.F."/>
            <person name="Ardell D.H."/>
            <person name="Arguello R."/>
            <person name="Artieri C.G."/>
            <person name="Barbash D.A."/>
            <person name="Barker D."/>
            <person name="Barsanti P."/>
            <person name="Batterham P."/>
            <person name="Batzoglou S."/>
            <person name="Begun D."/>
            <person name="Bhutkar A."/>
            <person name="Blanco E."/>
            <person name="Bosak S.A."/>
            <person name="Bradley R.K."/>
            <person name="Brand A.D."/>
            <person name="Brent M.R."/>
            <person name="Brooks A.N."/>
            <person name="Brown R.H."/>
            <person name="Butlin R.K."/>
            <person name="Caggese C."/>
            <person name="Calvi B.R."/>
            <person name="Bernardo de Carvalho A."/>
            <person name="Caspi A."/>
            <person name="Castrezana S."/>
            <person name="Celniker S.E."/>
            <person name="Chang J.L."/>
            <person name="Chapple C."/>
            <person name="Chatterji S."/>
            <person name="Chinwalla A."/>
            <person name="Civetta A."/>
            <person name="Clifton S.W."/>
            <person name="Comeron J.M."/>
            <person name="Costello J.C."/>
            <person name="Coyne J.A."/>
            <person name="Daub J."/>
            <person name="David R.G."/>
            <person name="Delcher A.L."/>
            <person name="Delehaunty K."/>
            <person name="Do C.B."/>
            <person name="Ebling H."/>
            <person name="Edwards K."/>
            <person name="Eickbush T."/>
            <person name="Evans J.D."/>
            <person name="Filipski A."/>
            <person name="Findeiss S."/>
            <person name="Freyhult E."/>
            <person name="Fulton L."/>
            <person name="Fulton R."/>
            <person name="Garcia A.C."/>
            <person name="Gardiner A."/>
            <person name="Garfield D.A."/>
            <person name="Garvin B.E."/>
            <person name="Gibson G."/>
            <person name="Gilbert D."/>
            <person name="Gnerre S."/>
            <person name="Godfrey J."/>
            <person name="Good R."/>
            <person name="Gotea V."/>
            <person name="Gravely B."/>
            <person name="Greenberg A.J."/>
            <person name="Griffiths-Jones S."/>
            <person name="Gross S."/>
            <person name="Guigo R."/>
            <person name="Gustafson E.A."/>
            <person name="Haerty W."/>
            <person name="Hahn M.W."/>
            <person name="Halligan D.L."/>
            <person name="Halpern A.L."/>
            <person name="Halter G.M."/>
            <person name="Han M.V."/>
            <person name="Heger A."/>
            <person name="Hillier L."/>
            <person name="Hinrichs A.S."/>
            <person name="Holmes I."/>
            <person name="Hoskins R.A."/>
            <person name="Hubisz M.J."/>
            <person name="Hultmark D."/>
            <person name="Huntley M.A."/>
            <person name="Jaffe D.B."/>
            <person name="Jagadeeshan S."/>
            <person name="Jeck W.R."/>
            <person name="Johnson J."/>
            <person name="Jones C.D."/>
            <person name="Jordan W.C."/>
            <person name="Karpen G.H."/>
            <person name="Kataoka E."/>
            <person name="Keightley P.D."/>
            <person name="Kheradpour P."/>
            <person name="Kirkness E.F."/>
            <person name="Koerich L.B."/>
            <person name="Kristiansen K."/>
            <person name="Kudrna D."/>
            <person name="Kulathinal R.J."/>
            <person name="Kumar S."/>
            <person name="Kwok R."/>
            <person name="Lander E."/>
            <person name="Langley C.H."/>
            <person name="Lapoint R."/>
            <person name="Lazzaro B.P."/>
            <person name="Lee S.J."/>
            <person name="Levesque L."/>
            <person name="Li R."/>
            <person name="Lin C.F."/>
            <person name="Lin M.F."/>
            <person name="Lindblad-Toh K."/>
            <person name="Llopart A."/>
            <person name="Long M."/>
            <person name="Low L."/>
            <person name="Lozovsky E."/>
            <person name="Lu J."/>
            <person name="Luo M."/>
            <person name="Machado C.A."/>
            <person name="Makalowski W."/>
            <person name="Marzo M."/>
            <person name="Matsuda M."/>
            <person name="Matzkin L."/>
            <person name="McAllister B."/>
            <person name="McBride C.S."/>
            <person name="McKernan B."/>
            <person name="McKernan K."/>
            <person name="Mendez-Lago M."/>
            <person name="Minx P."/>
            <person name="Mollenhauer M.U."/>
            <person name="Montooth K."/>
            <person name="Mount S.M."/>
            <person name="Mu X."/>
            <person name="Myers E."/>
            <person name="Negre B."/>
            <person name="Newfeld S."/>
            <person name="Nielsen R."/>
            <person name="Noor M.A."/>
            <person name="O'Grady P."/>
            <person name="Pachter L."/>
            <person name="Papaceit M."/>
            <person name="Parisi M.J."/>
            <person name="Parisi M."/>
            <person name="Parts L."/>
            <person name="Pedersen J.S."/>
            <person name="Pesole G."/>
            <person name="Phillippy A.M."/>
            <person name="Ponting C.P."/>
            <person name="Pop M."/>
            <person name="Porcelli D."/>
            <person name="Powell J.R."/>
            <person name="Prohaska S."/>
            <person name="Pruitt K."/>
            <person name="Puig M."/>
            <person name="Quesneville H."/>
            <person name="Ram K.R."/>
            <person name="Rand D."/>
            <person name="Rasmussen M.D."/>
            <person name="Reed L.K."/>
            <person name="Reenan R."/>
            <person name="Reily A."/>
            <person name="Remington K.A."/>
            <person name="Rieger T.T."/>
            <person name="Ritchie M.G."/>
            <person name="Robin C."/>
            <person name="Rogers Y.H."/>
            <person name="Rohde C."/>
            <person name="Rozas J."/>
            <person name="Rubenfield M.J."/>
            <person name="Ruiz A."/>
            <person name="Russo S."/>
            <person name="Salzberg S.L."/>
            <person name="Sanchez-Gracia A."/>
            <person name="Saranga D.J."/>
            <person name="Sato H."/>
            <person name="Schaeffer S.W."/>
            <person name="Schatz M.C."/>
            <person name="Schlenke T."/>
            <person name="Schwartz R."/>
            <person name="Segarra C."/>
            <person name="Singh R.S."/>
            <person name="Sirot L."/>
            <person name="Sirota M."/>
            <person name="Sisneros N.B."/>
            <person name="Smith C.D."/>
            <person name="Smith T.F."/>
            <person name="Spieth J."/>
            <person name="Stage D.E."/>
            <person name="Stark A."/>
            <person name="Stephan W."/>
            <person name="Strausberg R.L."/>
            <person name="Strempel S."/>
            <person name="Sturgill D."/>
            <person name="Sutton G."/>
            <person name="Sutton G.G."/>
            <person name="Tao W."/>
            <person name="Teichmann S."/>
            <person name="Tobari Y.N."/>
            <person name="Tomimura Y."/>
            <person name="Tsolas J.M."/>
            <person name="Valente V.L."/>
            <person name="Venter E."/>
            <person name="Venter J.C."/>
            <person name="Vicario S."/>
            <person name="Vieira F.G."/>
            <person name="Vilella A.J."/>
            <person name="Villasante A."/>
            <person name="Walenz B."/>
            <person name="Wang J."/>
            <person name="Wasserman M."/>
            <person name="Watts T."/>
            <person name="Wilson D."/>
            <person name="Wilson R.K."/>
            <person name="Wing R.A."/>
            <person name="Wolfner M.F."/>
            <person name="Wong A."/>
            <person name="Wong G.K."/>
            <person name="Wu C.I."/>
            <person name="Wu G."/>
            <person name="Yamamoto D."/>
            <person name="Yang H.P."/>
            <person name="Yang S.P."/>
            <person name="Yorke J.A."/>
            <person name="Yoshida K."/>
            <person name="Zdobnov E."/>
            <person name="Zhang P."/>
            <person name="Zhang Y."/>
            <person name="Zimin A.V."/>
            <person name="Baldwin J."/>
            <person name="Abdouelleil A."/>
            <person name="Abdulkadir J."/>
            <person name="Abebe A."/>
            <person name="Abera B."/>
            <person name="Abreu J."/>
            <person name="Acer S.C."/>
            <person name="Aftuck L."/>
            <person name="Alexander A."/>
            <person name="An P."/>
            <person name="Anderson E."/>
            <person name="Anderson S."/>
            <person name="Arachi H."/>
            <person name="Azer M."/>
            <person name="Bachantsang P."/>
            <person name="Barry A."/>
            <person name="Bayul T."/>
            <person name="Berlin A."/>
            <person name="Bessette D."/>
            <person name="Bloom T."/>
            <person name="Blye J."/>
            <person name="Boguslavskiy L."/>
            <person name="Bonnet C."/>
            <person name="Boukhgalter B."/>
            <person name="Bourzgui I."/>
            <person name="Brown A."/>
            <person name="Cahill P."/>
            <person name="Channer S."/>
            <person name="Cheshatsang Y."/>
            <person name="Chuda L."/>
            <person name="Citroen M."/>
            <person name="Collymore A."/>
            <person name="Cooke P."/>
            <person name="Costello M."/>
            <person name="D'Aco K."/>
            <person name="Daza R."/>
            <person name="De Haan G."/>
            <person name="DeGray S."/>
            <person name="DeMaso C."/>
            <person name="Dhargay N."/>
            <person name="Dooley K."/>
            <person name="Dooley E."/>
            <person name="Doricent M."/>
            <person name="Dorje P."/>
            <person name="Dorjee K."/>
            <person name="Dupes A."/>
            <person name="Elong R."/>
            <person name="Falk J."/>
            <person name="Farina A."/>
            <person name="Faro S."/>
            <person name="Ferguson D."/>
            <person name="Fisher S."/>
            <person name="Foley C.D."/>
            <person name="Franke A."/>
            <person name="Friedrich D."/>
            <person name="Gadbois L."/>
            <person name="Gearin G."/>
            <person name="Gearin C.R."/>
            <person name="Giannoukos G."/>
            <person name="Goode T."/>
            <person name="Graham J."/>
            <person name="Grandbois E."/>
            <person name="Grewal S."/>
            <person name="Gyaltsen K."/>
            <person name="Hafez N."/>
            <person name="Hagos B."/>
            <person name="Hall J."/>
            <person name="Henson C."/>
            <person name="Hollinger A."/>
            <person name="Honan T."/>
            <person name="Huard M.D."/>
            <person name="Hughes L."/>
            <person name="Hurhula B."/>
            <person name="Husby M.E."/>
            <person name="Kamat A."/>
            <person name="Kanga B."/>
            <person name="Kashin S."/>
            <person name="Khazanovich D."/>
            <person name="Kisner P."/>
            <person name="Lance K."/>
            <person name="Lara M."/>
            <person name="Lee W."/>
            <person name="Lennon N."/>
            <person name="Letendre F."/>
            <person name="LeVine R."/>
            <person name="Lipovsky A."/>
            <person name="Liu X."/>
            <person name="Liu J."/>
            <person name="Liu S."/>
            <person name="Lokyitsang T."/>
            <person name="Lokyitsang Y."/>
            <person name="Lubonja R."/>
            <person name="Lui A."/>
            <person name="MacDonald P."/>
            <person name="Magnisalis V."/>
            <person name="Maru K."/>
            <person name="Matthews C."/>
            <person name="McCusker W."/>
            <person name="McDonough S."/>
            <person name="Mehta T."/>
            <person name="Meldrim J."/>
            <person name="Meneus L."/>
            <person name="Mihai O."/>
            <person name="Mihalev A."/>
            <person name="Mihova T."/>
            <person name="Mittelman R."/>
            <person name="Mlenga V."/>
            <person name="Montmayeur A."/>
            <person name="Mulrain L."/>
            <person name="Navidi A."/>
            <person name="Naylor J."/>
            <person name="Negash T."/>
            <person name="Nguyen T."/>
            <person name="Nguyen N."/>
            <person name="Nicol R."/>
            <person name="Norbu C."/>
            <person name="Norbu N."/>
            <person name="Novod N."/>
            <person name="O'Neill B."/>
            <person name="Osman S."/>
            <person name="Markiewicz E."/>
            <person name="Oyono O.L."/>
            <person name="Patti C."/>
            <person name="Phunkhang P."/>
            <person name="Pierre F."/>
            <person name="Priest M."/>
            <person name="Raghuraman S."/>
            <person name="Rege F."/>
            <person name="Reyes R."/>
            <person name="Rise C."/>
            <person name="Rogov P."/>
            <person name="Ross K."/>
            <person name="Ryan E."/>
            <person name="Settipalli S."/>
            <person name="Shea T."/>
            <person name="Sherpa N."/>
            <person name="Shi L."/>
            <person name="Shih D."/>
            <person name="Sparrow T."/>
            <person name="Spaulding J."/>
            <person name="Stalker J."/>
            <person name="Stange-Thomann N."/>
            <person name="Stavropoulos S."/>
            <person name="Stone C."/>
            <person name="Strader C."/>
            <person name="Tesfaye S."/>
            <person name="Thomson T."/>
            <person name="Thoulutsang Y."/>
            <person name="Thoulutsang D."/>
            <person name="Topham K."/>
            <person name="Topping I."/>
            <person name="Tsamla T."/>
            <person name="Vassiliev H."/>
            <person name="Vo A."/>
            <person name="Wangchuk T."/>
            <person name="Wangdi T."/>
            <person name="Weiand M."/>
            <person name="Wilkinson J."/>
            <person name="Wilson A."/>
            <person name="Yadav S."/>
            <person name="Young G."/>
            <person name="Yu Q."/>
            <person name="Zembek L."/>
            <person name="Zhong D."/>
            <person name="Zimmer A."/>
            <person name="Zwirko Z."/>
            <person name="Jaffe D.B."/>
            <person name="Alvarez P."/>
            <person name="Brockman W."/>
            <person name="Butler J."/>
            <person name="Chin C."/>
            <person name="Gnerre S."/>
            <person name="Grabherr M."/>
            <person name="Kleber M."/>
            <person name="Mauceli E."/>
            <person name="MacCallum I."/>
        </authorList>
    </citation>
    <scope>NUCLEOTIDE SEQUENCE [LARGE SCALE GENOMIC DNA]</scope>
    <source>
        <strain evidence="2">Tucson 15287-2541.00</strain>
    </source>
</reference>
<dbReference type="InParanoid" id="B4JY08"/>
<dbReference type="HOGENOM" id="CLU_1961860_0_0_1"/>
<sequence>MAEAQSGPSRRGSRIVWHQGCRYRIKASVPELDVCSSKFYTSLPHTEHHFFHAITFAAFGCRTRSVVLTRGCLATVLANGANRTPCCTGLCLCLTLTFDLDLNVDLYLEVDLEVVFSTLRQVPDKDCS</sequence>